<sequence>MTRRLAILVRHGDYLQRPNAPSALQPFPLTTTGESQAHAVGLEIAAFCKEENWHLAPVISCSRQLRSWQTAVILSKGLKSELNLPAVVEESEELAERSVGALANLTVEEIEAIIAADPRHETLPNGWKSSSDYRLPFQGAESLQEAGQRVSDYLVSQMAALKENAGTVAKVFVGHGASFRHAAHRLGVIGFDDIARLSMHHARPVVLEVNDKMSWRRVHGEWKNRYPDEPATD</sequence>
<dbReference type="GO" id="GO:0006094">
    <property type="term" value="P:gluconeogenesis"/>
    <property type="evidence" value="ECO:0007669"/>
    <property type="project" value="UniProtKB-KW"/>
</dbReference>
<evidence type="ECO:0000256" key="3">
    <source>
        <dbReference type="ARBA" id="ARBA00022432"/>
    </source>
</evidence>
<dbReference type="InterPro" id="IPR013078">
    <property type="entry name" value="His_Pase_superF_clade-1"/>
</dbReference>
<keyword evidence="5" id="KW-0413">Isomerase</keyword>
<dbReference type="Proteomes" id="UP000705379">
    <property type="component" value="Unassembled WGS sequence"/>
</dbReference>
<dbReference type="EMBL" id="QTKU01000002">
    <property type="protein sequence ID" value="MBS8260729.1"/>
    <property type="molecule type" value="Genomic_DNA"/>
</dbReference>
<keyword evidence="3" id="KW-0312">Gluconeogenesis</keyword>
<dbReference type="InterPro" id="IPR029033">
    <property type="entry name" value="His_PPase_superfam"/>
</dbReference>
<evidence type="ECO:0000256" key="8">
    <source>
        <dbReference type="PIRSR" id="PIRSR613078-3"/>
    </source>
</evidence>
<reference evidence="9" key="1">
    <citation type="submission" date="2018-08" db="EMBL/GenBank/DDBJ databases">
        <authorList>
            <person name="Jin W."/>
            <person name="Wang H."/>
            <person name="Yang Y."/>
            <person name="Li M."/>
            <person name="Liu J."/>
        </authorList>
    </citation>
    <scope>NUCLEOTIDE SEQUENCE</scope>
    <source>
        <strain evidence="9">AESS21</strain>
    </source>
</reference>
<feature type="binding site" evidence="7">
    <location>
        <position position="66"/>
    </location>
    <ligand>
        <name>substrate</name>
    </ligand>
</feature>
<comment type="caution">
    <text evidence="9">The sequence shown here is derived from an EMBL/GenBank/DDBJ whole genome shotgun (WGS) entry which is preliminary data.</text>
</comment>
<reference evidence="9" key="2">
    <citation type="journal article" date="2021" name="Microorganisms">
        <title>Bacterial Dimethylsulfoniopropionate Biosynthesis in the East China Sea.</title>
        <authorList>
            <person name="Liu J."/>
            <person name="Zhang Y."/>
            <person name="Liu J."/>
            <person name="Zhong H."/>
            <person name="Williams B.T."/>
            <person name="Zheng Y."/>
            <person name="Curson A.R.J."/>
            <person name="Sun C."/>
            <person name="Sun H."/>
            <person name="Song D."/>
            <person name="Wagner Mackenzie B."/>
            <person name="Bermejo Martinez A."/>
            <person name="Todd J.D."/>
            <person name="Zhang X.H."/>
        </authorList>
    </citation>
    <scope>NUCLEOTIDE SEQUENCE</scope>
    <source>
        <strain evidence="9">AESS21</strain>
    </source>
</reference>
<feature type="site" description="Transition state stabilizer" evidence="8">
    <location>
        <position position="175"/>
    </location>
</feature>
<evidence type="ECO:0000256" key="1">
    <source>
        <dbReference type="ARBA" id="ARBA00006717"/>
    </source>
</evidence>
<dbReference type="EC" id="5.4.2.11" evidence="2"/>
<dbReference type="SUPFAM" id="SSF53254">
    <property type="entry name" value="Phosphoglycerate mutase-like"/>
    <property type="match status" value="1"/>
</dbReference>
<protein>
    <recommendedName>
        <fullName evidence="2">phosphoglycerate mutase (2,3-diphosphoglycerate-dependent)</fullName>
        <ecNumber evidence="2">5.4.2.11</ecNumber>
    </recommendedName>
</protein>
<proteinExistence type="inferred from homology"/>
<dbReference type="AlphaFoldDB" id="A0A944CCW8"/>
<dbReference type="Gene3D" id="3.40.50.1240">
    <property type="entry name" value="Phosphoglycerate mutase-like"/>
    <property type="match status" value="1"/>
</dbReference>
<evidence type="ECO:0000256" key="7">
    <source>
        <dbReference type="PIRSR" id="PIRSR613078-2"/>
    </source>
</evidence>
<comment type="similarity">
    <text evidence="1">Belongs to the phosphoglycerate mutase family. BPG-dependent PGAM subfamily.</text>
</comment>
<gene>
    <name evidence="9" type="ORF">DYI23_10905</name>
</gene>
<evidence type="ECO:0000256" key="2">
    <source>
        <dbReference type="ARBA" id="ARBA00012028"/>
    </source>
</evidence>
<dbReference type="GO" id="GO:0004619">
    <property type="term" value="F:phosphoglycerate mutase activity"/>
    <property type="evidence" value="ECO:0007669"/>
    <property type="project" value="UniProtKB-EC"/>
</dbReference>
<dbReference type="PANTHER" id="PTHR11931">
    <property type="entry name" value="PHOSPHOGLYCERATE MUTASE"/>
    <property type="match status" value="1"/>
</dbReference>
<evidence type="ECO:0000256" key="6">
    <source>
        <dbReference type="PIRSR" id="PIRSR613078-1"/>
    </source>
</evidence>
<feature type="active site" description="Tele-phosphohistidine intermediate" evidence="6">
    <location>
        <position position="11"/>
    </location>
</feature>
<evidence type="ECO:0000313" key="10">
    <source>
        <dbReference type="Proteomes" id="UP000705379"/>
    </source>
</evidence>
<keyword evidence="4" id="KW-0324">Glycolysis</keyword>
<evidence type="ECO:0000313" key="9">
    <source>
        <dbReference type="EMBL" id="MBS8260729.1"/>
    </source>
</evidence>
<name>A0A944CCW8_9HYPH</name>
<evidence type="ECO:0000256" key="4">
    <source>
        <dbReference type="ARBA" id="ARBA00023152"/>
    </source>
</evidence>
<evidence type="ECO:0000256" key="5">
    <source>
        <dbReference type="ARBA" id="ARBA00023235"/>
    </source>
</evidence>
<organism evidence="9 10">
    <name type="scientific">Roseibium polysiphoniae</name>
    <dbReference type="NCBI Taxonomy" id="2571221"/>
    <lineage>
        <taxon>Bacteria</taxon>
        <taxon>Pseudomonadati</taxon>
        <taxon>Pseudomonadota</taxon>
        <taxon>Alphaproteobacteria</taxon>
        <taxon>Hyphomicrobiales</taxon>
        <taxon>Stappiaceae</taxon>
        <taxon>Roseibium</taxon>
    </lineage>
</organism>
<accession>A0A944CCW8</accession>
<dbReference type="InterPro" id="IPR005952">
    <property type="entry name" value="Phosphogly_mut1"/>
</dbReference>
<dbReference type="Pfam" id="PF00300">
    <property type="entry name" value="His_Phos_1"/>
    <property type="match status" value="1"/>
</dbReference>
<dbReference type="GO" id="GO:0006096">
    <property type="term" value="P:glycolytic process"/>
    <property type="evidence" value="ECO:0007669"/>
    <property type="project" value="UniProtKB-KW"/>
</dbReference>
<feature type="active site" description="Proton donor/acceptor" evidence="6">
    <location>
        <position position="96"/>
    </location>
</feature>
<dbReference type="RefSeq" id="WP_213216212.1">
    <property type="nucleotide sequence ID" value="NZ_QTKU01000002.1"/>
</dbReference>